<dbReference type="AlphaFoldDB" id="A0A0D2J1B9"/>
<dbReference type="CDD" id="cd05474">
    <property type="entry name" value="SAP_like"/>
    <property type="match status" value="1"/>
</dbReference>
<feature type="active site" evidence="7">
    <location>
        <position position="84"/>
    </location>
</feature>
<dbReference type="Pfam" id="PF00026">
    <property type="entry name" value="Asp"/>
    <property type="match status" value="1"/>
</dbReference>
<dbReference type="PANTHER" id="PTHR47966">
    <property type="entry name" value="BETA-SITE APP-CLEAVING ENZYME, ISOFORM A-RELATED"/>
    <property type="match status" value="1"/>
</dbReference>
<dbReference type="InterPro" id="IPR033121">
    <property type="entry name" value="PEPTIDASE_A1"/>
</dbReference>
<dbReference type="SUPFAM" id="SSF50630">
    <property type="entry name" value="Acid proteases"/>
    <property type="match status" value="1"/>
</dbReference>
<dbReference type="InterPro" id="IPR033876">
    <property type="entry name" value="SAP-like"/>
</dbReference>
<evidence type="ECO:0000256" key="5">
    <source>
        <dbReference type="ARBA" id="ARBA00022750"/>
    </source>
</evidence>
<keyword evidence="3" id="KW-0645">Protease</keyword>
<evidence type="ECO:0000313" key="12">
    <source>
        <dbReference type="Proteomes" id="UP000053411"/>
    </source>
</evidence>
<sequence length="393" mass="41554">MRTATPLWAVVAILFSQCLAAPLTPAATPEGAALRLPVRKSLLTPGDILQRRSSVSSSLKNGDFEYLIDLELGTPAQAVTVSLDTGSSDIWVYGPGSCGSTSCTGGTFDPTKSSTYVDDSSIGEFSVSYFDGTAASGYYIEDTMELGSATVTGVTFAVATSAASTERGIMGIGLQGLEGSAVKYPEFLDDLHTQGFIDRRSYSIYLDDLEAGSGFILFGAVDSSKYSGDLVTLPIIPYTDSAPRLQVEWTYLSATDGSGTTTTLTQSGFSYPVAMDTGYTTSVLPTELFNELATYFNVYTDSEGTYLVPNCQMPSGSFTFGFGTGSGSAPAVTIQVPFSELAVPEPSGSGECLFGFLPQDQSVISFGDTFLRSAYLYYDFDGSTISLAQAVWT</sequence>
<dbReference type="GO" id="GO:0005886">
    <property type="term" value="C:plasma membrane"/>
    <property type="evidence" value="ECO:0007669"/>
    <property type="project" value="UniProtKB-SubCell"/>
</dbReference>
<keyword evidence="5" id="KW-0064">Aspartyl protease</keyword>
<comment type="subcellular location">
    <subcellularLocation>
        <location evidence="1">Cell membrane</location>
        <topology evidence="1">Lipid-anchor</topology>
        <topology evidence="1">GPI-anchor</topology>
    </subcellularLocation>
</comment>
<dbReference type="PROSITE" id="PS51767">
    <property type="entry name" value="PEPTIDASE_A1"/>
    <property type="match status" value="1"/>
</dbReference>
<evidence type="ECO:0000256" key="8">
    <source>
        <dbReference type="PIRSR" id="PIRSR601461-2"/>
    </source>
</evidence>
<dbReference type="VEuPathDB" id="FungiDB:Z520_01649"/>
<dbReference type="GO" id="GO:0006508">
    <property type="term" value="P:proteolysis"/>
    <property type="evidence" value="ECO:0007669"/>
    <property type="project" value="UniProtKB-KW"/>
</dbReference>
<dbReference type="InterPro" id="IPR021109">
    <property type="entry name" value="Peptidase_aspartic_dom_sf"/>
</dbReference>
<evidence type="ECO:0000256" key="2">
    <source>
        <dbReference type="ARBA" id="ARBA00007447"/>
    </source>
</evidence>
<dbReference type="RefSeq" id="XP_016637304.1">
    <property type="nucleotide sequence ID" value="XM_016772165.1"/>
</dbReference>
<dbReference type="STRING" id="1442371.A0A0D2J1B9"/>
<evidence type="ECO:0000313" key="11">
    <source>
        <dbReference type="EMBL" id="KIY03182.1"/>
    </source>
</evidence>
<feature type="signal peptide" evidence="9">
    <location>
        <begin position="1"/>
        <end position="20"/>
    </location>
</feature>
<evidence type="ECO:0000256" key="6">
    <source>
        <dbReference type="ARBA" id="ARBA00022801"/>
    </source>
</evidence>
<keyword evidence="6" id="KW-0378">Hydrolase</keyword>
<feature type="active site" evidence="7">
    <location>
        <position position="276"/>
    </location>
</feature>
<dbReference type="PRINTS" id="PR00792">
    <property type="entry name" value="PEPSIN"/>
</dbReference>
<evidence type="ECO:0000256" key="4">
    <source>
        <dbReference type="ARBA" id="ARBA00022729"/>
    </source>
</evidence>
<dbReference type="PANTHER" id="PTHR47966:SF65">
    <property type="entry name" value="ASPARTIC-TYPE ENDOPEPTIDASE"/>
    <property type="match status" value="1"/>
</dbReference>
<dbReference type="OrthoDB" id="771136at2759"/>
<keyword evidence="8" id="KW-1015">Disulfide bond</keyword>
<evidence type="ECO:0000256" key="9">
    <source>
        <dbReference type="SAM" id="SignalP"/>
    </source>
</evidence>
<dbReference type="Gene3D" id="2.40.70.10">
    <property type="entry name" value="Acid Proteases"/>
    <property type="match status" value="2"/>
</dbReference>
<evidence type="ECO:0000256" key="7">
    <source>
        <dbReference type="PIRSR" id="PIRSR601461-1"/>
    </source>
</evidence>
<comment type="similarity">
    <text evidence="2">Belongs to the peptidase A1 family.</text>
</comment>
<dbReference type="GO" id="GO:0004190">
    <property type="term" value="F:aspartic-type endopeptidase activity"/>
    <property type="evidence" value="ECO:0007669"/>
    <property type="project" value="UniProtKB-KW"/>
</dbReference>
<protein>
    <recommendedName>
        <fullName evidence="10">Peptidase A1 domain-containing protein</fullName>
    </recommendedName>
</protein>
<gene>
    <name evidence="11" type="ORF">Z520_01649</name>
</gene>
<proteinExistence type="inferred from homology"/>
<dbReference type="Proteomes" id="UP000053411">
    <property type="component" value="Unassembled WGS sequence"/>
</dbReference>
<evidence type="ECO:0000256" key="3">
    <source>
        <dbReference type="ARBA" id="ARBA00022670"/>
    </source>
</evidence>
<evidence type="ECO:0000256" key="1">
    <source>
        <dbReference type="ARBA" id="ARBA00004609"/>
    </source>
</evidence>
<dbReference type="GeneID" id="27707395"/>
<organism evidence="11 12">
    <name type="scientific">Fonsecaea multimorphosa CBS 102226</name>
    <dbReference type="NCBI Taxonomy" id="1442371"/>
    <lineage>
        <taxon>Eukaryota</taxon>
        <taxon>Fungi</taxon>
        <taxon>Dikarya</taxon>
        <taxon>Ascomycota</taxon>
        <taxon>Pezizomycotina</taxon>
        <taxon>Eurotiomycetes</taxon>
        <taxon>Chaetothyriomycetidae</taxon>
        <taxon>Chaetothyriales</taxon>
        <taxon>Herpotrichiellaceae</taxon>
        <taxon>Fonsecaea</taxon>
    </lineage>
</organism>
<dbReference type="InterPro" id="IPR001461">
    <property type="entry name" value="Aspartic_peptidase_A1"/>
</dbReference>
<name>A0A0D2J1B9_9EURO</name>
<feature type="disulfide bond" evidence="8">
    <location>
        <begin position="311"/>
        <end position="352"/>
    </location>
</feature>
<evidence type="ECO:0000259" key="10">
    <source>
        <dbReference type="PROSITE" id="PS51767"/>
    </source>
</evidence>
<keyword evidence="4 9" id="KW-0732">Signal</keyword>
<feature type="chain" id="PRO_5002255717" description="Peptidase A1 domain-containing protein" evidence="9">
    <location>
        <begin position="21"/>
        <end position="393"/>
    </location>
</feature>
<feature type="domain" description="Peptidase A1" evidence="10">
    <location>
        <begin position="66"/>
        <end position="388"/>
    </location>
</feature>
<keyword evidence="12" id="KW-1185">Reference proteome</keyword>
<reference evidence="11 12" key="1">
    <citation type="submission" date="2015-01" db="EMBL/GenBank/DDBJ databases">
        <title>The Genome Sequence of Fonsecaea multimorphosa CBS 102226.</title>
        <authorList>
            <consortium name="The Broad Institute Genomics Platform"/>
            <person name="Cuomo C."/>
            <person name="de Hoog S."/>
            <person name="Gorbushina A."/>
            <person name="Stielow B."/>
            <person name="Teixiera M."/>
            <person name="Abouelleil A."/>
            <person name="Chapman S.B."/>
            <person name="Priest M."/>
            <person name="Young S.K."/>
            <person name="Wortman J."/>
            <person name="Nusbaum C."/>
            <person name="Birren B."/>
        </authorList>
    </citation>
    <scope>NUCLEOTIDE SEQUENCE [LARGE SCALE GENOMIC DNA]</scope>
    <source>
        <strain evidence="11 12">CBS 102226</strain>
    </source>
</reference>
<dbReference type="EMBL" id="KN848063">
    <property type="protein sequence ID" value="KIY03182.1"/>
    <property type="molecule type" value="Genomic_DNA"/>
</dbReference>
<accession>A0A0D2J1B9</accession>